<reference evidence="3" key="1">
    <citation type="submission" date="2017-03" db="EMBL/GenBank/DDBJ databases">
        <title>Genomes of endolithic fungi from Antarctica.</title>
        <authorList>
            <person name="Coleine C."/>
            <person name="Masonjones S."/>
            <person name="Stajich J.E."/>
        </authorList>
    </citation>
    <scope>NUCLEOTIDE SEQUENCE [LARGE SCALE GENOMIC DNA]</scope>
    <source>
        <strain evidence="3">CCFEE 5527</strain>
    </source>
</reference>
<dbReference type="InParanoid" id="A0A1V8STE1"/>
<gene>
    <name evidence="2" type="ORF">B0A48_11884</name>
</gene>
<dbReference type="Proteomes" id="UP000192596">
    <property type="component" value="Unassembled WGS sequence"/>
</dbReference>
<dbReference type="AlphaFoldDB" id="A0A1V8STE1"/>
<evidence type="ECO:0000313" key="2">
    <source>
        <dbReference type="EMBL" id="OQO02330.1"/>
    </source>
</evidence>
<organism evidence="2 3">
    <name type="scientific">Cryoendolithus antarcticus</name>
    <dbReference type="NCBI Taxonomy" id="1507870"/>
    <lineage>
        <taxon>Eukaryota</taxon>
        <taxon>Fungi</taxon>
        <taxon>Dikarya</taxon>
        <taxon>Ascomycota</taxon>
        <taxon>Pezizomycotina</taxon>
        <taxon>Dothideomycetes</taxon>
        <taxon>Dothideomycetidae</taxon>
        <taxon>Cladosporiales</taxon>
        <taxon>Cladosporiaceae</taxon>
        <taxon>Cryoendolithus</taxon>
    </lineage>
</organism>
<proteinExistence type="predicted"/>
<evidence type="ECO:0000313" key="3">
    <source>
        <dbReference type="Proteomes" id="UP000192596"/>
    </source>
</evidence>
<sequence length="120" mass="13178">MSNRTEDYLPTYSAATDGQRLPAYTDSKSQSAQAPRSKFATIKHILSGDAHKNHHAVLEAAATAQPATRKQYSQSTFKHILSGDAHKHHFAVLDAAAAHSSQSSSQDQQRTTMKNTIRFN</sequence>
<dbReference type="EMBL" id="NAJO01000028">
    <property type="protein sequence ID" value="OQO02330.1"/>
    <property type="molecule type" value="Genomic_DNA"/>
</dbReference>
<protein>
    <submittedName>
        <fullName evidence="2">Uncharacterized protein</fullName>
    </submittedName>
</protein>
<feature type="region of interest" description="Disordered" evidence="1">
    <location>
        <begin position="96"/>
        <end position="120"/>
    </location>
</feature>
<keyword evidence="3" id="KW-1185">Reference proteome</keyword>
<feature type="compositionally biased region" description="Polar residues" evidence="1">
    <location>
        <begin position="110"/>
        <end position="120"/>
    </location>
</feature>
<feature type="region of interest" description="Disordered" evidence="1">
    <location>
        <begin position="1"/>
        <end position="36"/>
    </location>
</feature>
<name>A0A1V8STE1_9PEZI</name>
<accession>A0A1V8STE1</accession>
<evidence type="ECO:0000256" key="1">
    <source>
        <dbReference type="SAM" id="MobiDB-lite"/>
    </source>
</evidence>
<feature type="compositionally biased region" description="Low complexity" evidence="1">
    <location>
        <begin position="96"/>
        <end position="109"/>
    </location>
</feature>
<comment type="caution">
    <text evidence="2">The sequence shown here is derived from an EMBL/GenBank/DDBJ whole genome shotgun (WGS) entry which is preliminary data.</text>
</comment>